<gene>
    <name evidence="1" type="ORF">GR702_13195</name>
</gene>
<accession>A0A7X4GI67</accession>
<proteinExistence type="predicted"/>
<dbReference type="EMBL" id="WVTD01000009">
    <property type="protein sequence ID" value="MYL98719.1"/>
    <property type="molecule type" value="Genomic_DNA"/>
</dbReference>
<reference evidence="1 2" key="1">
    <citation type="submission" date="2019-12" db="EMBL/GenBank/DDBJ databases">
        <authorList>
            <person name="Feng G."/>
            <person name="Zhu H."/>
        </authorList>
    </citation>
    <scope>NUCLEOTIDE SEQUENCE [LARGE SCALE GENOMIC DNA]</scope>
    <source>
        <strain evidence="1 2">FGD1</strain>
    </source>
</reference>
<evidence type="ECO:0000313" key="1">
    <source>
        <dbReference type="EMBL" id="MYL98719.1"/>
    </source>
</evidence>
<comment type="caution">
    <text evidence="1">The sequence shown here is derived from an EMBL/GenBank/DDBJ whole genome shotgun (WGS) entry which is preliminary data.</text>
</comment>
<evidence type="ECO:0000313" key="2">
    <source>
        <dbReference type="Proteomes" id="UP000465810"/>
    </source>
</evidence>
<name>A0A7X4GI67_9SPHN</name>
<organism evidence="1 2">
    <name type="scientific">Novosphingobium silvae</name>
    <dbReference type="NCBI Taxonomy" id="2692619"/>
    <lineage>
        <taxon>Bacteria</taxon>
        <taxon>Pseudomonadati</taxon>
        <taxon>Pseudomonadota</taxon>
        <taxon>Alphaproteobacteria</taxon>
        <taxon>Sphingomonadales</taxon>
        <taxon>Sphingomonadaceae</taxon>
        <taxon>Novosphingobium</taxon>
    </lineage>
</organism>
<sequence length="60" mass="6786">MIAVTEDKPKPTAAILTDPSADARYNSAIEAWGDRVRDAGLRLCRFYERTDMEKLVCPTR</sequence>
<dbReference type="Proteomes" id="UP000465810">
    <property type="component" value="Unassembled WGS sequence"/>
</dbReference>
<protein>
    <submittedName>
        <fullName evidence="1">Uncharacterized protein</fullName>
    </submittedName>
</protein>
<keyword evidence="2" id="KW-1185">Reference proteome</keyword>
<dbReference type="RefSeq" id="WP_160986349.1">
    <property type="nucleotide sequence ID" value="NZ_WVTD01000009.1"/>
</dbReference>
<dbReference type="AlphaFoldDB" id="A0A7X4GI67"/>